<feature type="transmembrane region" description="Helical" evidence="6">
    <location>
        <begin position="111"/>
        <end position="134"/>
    </location>
</feature>
<feature type="transmembrane region" description="Helical" evidence="6">
    <location>
        <begin position="146"/>
        <end position="172"/>
    </location>
</feature>
<gene>
    <name evidence="8" type="ORF">CSQ87_10505</name>
</gene>
<dbReference type="EMBL" id="PEBK01000015">
    <property type="protein sequence ID" value="PJM74368.1"/>
    <property type="molecule type" value="Genomic_DNA"/>
</dbReference>
<keyword evidence="5 6" id="KW-0472">Membrane</keyword>
<feature type="transmembrane region" description="Helical" evidence="6">
    <location>
        <begin position="312"/>
        <end position="336"/>
    </location>
</feature>
<feature type="domain" description="Major facilitator superfamily (MFS) profile" evidence="7">
    <location>
        <begin position="22"/>
        <end position="484"/>
    </location>
</feature>
<feature type="transmembrane region" description="Helical" evidence="6">
    <location>
        <begin position="285"/>
        <end position="306"/>
    </location>
</feature>
<dbReference type="InterPro" id="IPR011701">
    <property type="entry name" value="MFS"/>
</dbReference>
<dbReference type="PANTHER" id="PTHR42718:SF9">
    <property type="entry name" value="MAJOR FACILITATOR SUPERFAMILY MULTIDRUG TRANSPORTER MFSC"/>
    <property type="match status" value="1"/>
</dbReference>
<evidence type="ECO:0000256" key="2">
    <source>
        <dbReference type="ARBA" id="ARBA00022448"/>
    </source>
</evidence>
<proteinExistence type="predicted"/>
<keyword evidence="9" id="KW-1185">Reference proteome</keyword>
<evidence type="ECO:0000259" key="7">
    <source>
        <dbReference type="PROSITE" id="PS50850"/>
    </source>
</evidence>
<feature type="transmembrane region" description="Helical" evidence="6">
    <location>
        <begin position="243"/>
        <end position="265"/>
    </location>
</feature>
<feature type="transmembrane region" description="Helical" evidence="6">
    <location>
        <begin position="87"/>
        <end position="105"/>
    </location>
</feature>
<dbReference type="PROSITE" id="PS50850">
    <property type="entry name" value="MFS"/>
    <property type="match status" value="1"/>
</dbReference>
<dbReference type="Proteomes" id="UP000231451">
    <property type="component" value="Unassembled WGS sequence"/>
</dbReference>
<dbReference type="InterPro" id="IPR020846">
    <property type="entry name" value="MFS_dom"/>
</dbReference>
<feature type="transmembrane region" description="Helical" evidence="6">
    <location>
        <begin position="212"/>
        <end position="237"/>
    </location>
</feature>
<dbReference type="Gene3D" id="1.20.1250.20">
    <property type="entry name" value="MFS general substrate transporter like domains"/>
    <property type="match status" value="1"/>
</dbReference>
<name>A0A2M9HC19_9BIFI</name>
<evidence type="ECO:0000256" key="5">
    <source>
        <dbReference type="ARBA" id="ARBA00023136"/>
    </source>
</evidence>
<keyword evidence="3 6" id="KW-0812">Transmembrane</keyword>
<keyword evidence="2" id="KW-0813">Transport</keyword>
<feature type="transmembrane region" description="Helical" evidence="6">
    <location>
        <begin position="461"/>
        <end position="480"/>
    </location>
</feature>
<feature type="transmembrane region" description="Helical" evidence="6">
    <location>
        <begin position="348"/>
        <end position="370"/>
    </location>
</feature>
<dbReference type="AlphaFoldDB" id="A0A2M9HC19"/>
<evidence type="ECO:0000256" key="4">
    <source>
        <dbReference type="ARBA" id="ARBA00022989"/>
    </source>
</evidence>
<sequence>MTSAAYDRNQNRNNITLRLVGSIVATGALAFVGILTETMMNVIFPHLMREFSIDAATVQWVTTAYLLVVAATIPLSAFLKRRFTYKAVFSAACVLAIIGSLLAFWSPNFAVLIVARVVQGVATGTGMPLMFNVILEQSPRTKIGMLMGYGNLVVALAPALGPSFGGIVTTFMPWRESFLIIIALLVLIFILGVVSLRQFVPTEKTSLNPGHVVLIALGFTGLLYGVEQAGLVVQHVFAGTAVGLTPVIAIVSLAVGVVCVLAFYWRQRRSERPLMNLTVLADPSLRWHLVSLVLLQFVMLGISFTVPNFVQMGLGATSMIAGFVILPGALLGAFCAPAGGTLLDRKGARLPVTIGLSFAFLGLLLQGLFAHHLTPLAVACLHVVYVFGYSFTYSNVFTDGLKNVAPQLKADGNAVFNTCQQFGCALGTAVLATVMSVYQHLGMNAGLSEAVSTSNGAQTGYFVMAAAIAITALCMARAFALDALDARGVASGTPADPRN</sequence>
<dbReference type="Gene3D" id="1.20.1720.10">
    <property type="entry name" value="Multidrug resistance protein D"/>
    <property type="match status" value="1"/>
</dbReference>
<accession>A0A2M9HC19</accession>
<feature type="transmembrane region" description="Helical" evidence="6">
    <location>
        <begin position="178"/>
        <end position="200"/>
    </location>
</feature>
<feature type="transmembrane region" description="Helical" evidence="6">
    <location>
        <begin position="376"/>
        <end position="401"/>
    </location>
</feature>
<dbReference type="PRINTS" id="PR01036">
    <property type="entry name" value="TCRTETB"/>
</dbReference>
<comment type="caution">
    <text evidence="8">The sequence shown here is derived from an EMBL/GenBank/DDBJ whole genome shotgun (WGS) entry which is preliminary data.</text>
</comment>
<dbReference type="RefSeq" id="WP_100513832.1">
    <property type="nucleotide sequence ID" value="NZ_PEBK01000015.1"/>
</dbReference>
<dbReference type="GO" id="GO:0022857">
    <property type="term" value="F:transmembrane transporter activity"/>
    <property type="evidence" value="ECO:0007669"/>
    <property type="project" value="InterPro"/>
</dbReference>
<reference evidence="8 9" key="1">
    <citation type="submission" date="2017-10" db="EMBL/GenBank/DDBJ databases">
        <title>Draft genome sequences of strains TRE 1, TRE 9, TRE H and TRI 7, isolated from tamarins, belonging to four potential novel Bifidobacterium species.</title>
        <authorList>
            <person name="Mattarelli P."/>
            <person name="Modesto M."/>
            <person name="Puglisi E."/>
            <person name="Morelli L."/>
            <person name="Spezio C."/>
            <person name="Bonetti A."/>
            <person name="Sandri C."/>
        </authorList>
    </citation>
    <scope>NUCLEOTIDE SEQUENCE [LARGE SCALE GENOMIC DNA]</scope>
    <source>
        <strain evidence="9">TRI7</strain>
    </source>
</reference>
<evidence type="ECO:0000256" key="1">
    <source>
        <dbReference type="ARBA" id="ARBA00004651"/>
    </source>
</evidence>
<dbReference type="OrthoDB" id="9812221at2"/>
<keyword evidence="4 6" id="KW-1133">Transmembrane helix</keyword>
<feature type="transmembrane region" description="Helical" evidence="6">
    <location>
        <begin position="422"/>
        <end position="441"/>
    </location>
</feature>
<dbReference type="GO" id="GO:0005886">
    <property type="term" value="C:plasma membrane"/>
    <property type="evidence" value="ECO:0007669"/>
    <property type="project" value="UniProtKB-SubCell"/>
</dbReference>
<feature type="transmembrane region" description="Helical" evidence="6">
    <location>
        <begin position="15"/>
        <end position="36"/>
    </location>
</feature>
<comment type="subcellular location">
    <subcellularLocation>
        <location evidence="1">Cell membrane</location>
        <topology evidence="1">Multi-pass membrane protein</topology>
    </subcellularLocation>
</comment>
<organism evidence="8 9">
    <name type="scientific">Bifidobacterium simiarum</name>
    <dbReference type="NCBI Taxonomy" id="2045441"/>
    <lineage>
        <taxon>Bacteria</taxon>
        <taxon>Bacillati</taxon>
        <taxon>Actinomycetota</taxon>
        <taxon>Actinomycetes</taxon>
        <taxon>Bifidobacteriales</taxon>
        <taxon>Bifidobacteriaceae</taxon>
        <taxon>Bifidobacterium</taxon>
    </lineage>
</organism>
<evidence type="ECO:0000313" key="9">
    <source>
        <dbReference type="Proteomes" id="UP000231451"/>
    </source>
</evidence>
<dbReference type="SUPFAM" id="SSF103473">
    <property type="entry name" value="MFS general substrate transporter"/>
    <property type="match status" value="1"/>
</dbReference>
<dbReference type="PANTHER" id="PTHR42718">
    <property type="entry name" value="MAJOR FACILITATOR SUPERFAMILY MULTIDRUG TRANSPORTER MFSC"/>
    <property type="match status" value="1"/>
</dbReference>
<feature type="transmembrane region" description="Helical" evidence="6">
    <location>
        <begin position="56"/>
        <end position="75"/>
    </location>
</feature>
<evidence type="ECO:0000313" key="8">
    <source>
        <dbReference type="EMBL" id="PJM74368.1"/>
    </source>
</evidence>
<dbReference type="Pfam" id="PF07690">
    <property type="entry name" value="MFS_1"/>
    <property type="match status" value="1"/>
</dbReference>
<evidence type="ECO:0000256" key="3">
    <source>
        <dbReference type="ARBA" id="ARBA00022692"/>
    </source>
</evidence>
<dbReference type="InterPro" id="IPR036259">
    <property type="entry name" value="MFS_trans_sf"/>
</dbReference>
<evidence type="ECO:0000256" key="6">
    <source>
        <dbReference type="SAM" id="Phobius"/>
    </source>
</evidence>
<protein>
    <submittedName>
        <fullName evidence="8">MFS transporter</fullName>
    </submittedName>
</protein>